<accession>A0ABT8GDD9</accession>
<evidence type="ECO:0000256" key="8">
    <source>
        <dbReference type="ARBA" id="ARBA00023012"/>
    </source>
</evidence>
<comment type="catalytic activity">
    <reaction evidence="1">
        <text>ATP + protein L-histidine = ADP + protein N-phospho-L-histidine.</text>
        <dbReference type="EC" id="2.7.13.3"/>
    </reaction>
</comment>
<evidence type="ECO:0000259" key="10">
    <source>
        <dbReference type="Pfam" id="PF02518"/>
    </source>
</evidence>
<evidence type="ECO:0000256" key="6">
    <source>
        <dbReference type="ARBA" id="ARBA00022777"/>
    </source>
</evidence>
<dbReference type="InterPro" id="IPR036890">
    <property type="entry name" value="HATPase_C_sf"/>
</dbReference>
<evidence type="ECO:0000256" key="4">
    <source>
        <dbReference type="ARBA" id="ARBA00022679"/>
    </source>
</evidence>
<comment type="caution">
    <text evidence="12">The sequence shown here is derived from an EMBL/GenBank/DDBJ whole genome shotgun (WGS) entry which is preliminary data.</text>
</comment>
<evidence type="ECO:0000259" key="11">
    <source>
        <dbReference type="Pfam" id="PF07730"/>
    </source>
</evidence>
<keyword evidence="9" id="KW-1133">Transmembrane helix</keyword>
<name>A0ABT8GDD9_9MICO</name>
<gene>
    <name evidence="12" type="ORF">QQX02_00740</name>
</gene>
<dbReference type="InterPro" id="IPR011712">
    <property type="entry name" value="Sig_transdc_His_kin_sub3_dim/P"/>
</dbReference>
<protein>
    <recommendedName>
        <fullName evidence="2">histidine kinase</fullName>
        <ecNumber evidence="2">2.7.13.3</ecNumber>
    </recommendedName>
</protein>
<dbReference type="CDD" id="cd16917">
    <property type="entry name" value="HATPase_UhpB-NarQ-NarX-like"/>
    <property type="match status" value="1"/>
</dbReference>
<feature type="transmembrane region" description="Helical" evidence="9">
    <location>
        <begin position="146"/>
        <end position="170"/>
    </location>
</feature>
<feature type="transmembrane region" description="Helical" evidence="9">
    <location>
        <begin position="120"/>
        <end position="139"/>
    </location>
</feature>
<feature type="domain" description="Signal transduction histidine kinase subgroup 3 dimerisation and phosphoacceptor" evidence="11">
    <location>
        <begin position="202"/>
        <end position="267"/>
    </location>
</feature>
<evidence type="ECO:0000256" key="2">
    <source>
        <dbReference type="ARBA" id="ARBA00012438"/>
    </source>
</evidence>
<dbReference type="EMBL" id="JAUHQA010000001">
    <property type="protein sequence ID" value="MDN4479448.1"/>
    <property type="molecule type" value="Genomic_DNA"/>
</dbReference>
<dbReference type="InterPro" id="IPR050482">
    <property type="entry name" value="Sensor_HK_TwoCompSys"/>
</dbReference>
<keyword evidence="9" id="KW-0812">Transmembrane</keyword>
<dbReference type="Pfam" id="PF02518">
    <property type="entry name" value="HATPase_c"/>
    <property type="match status" value="1"/>
</dbReference>
<keyword evidence="8" id="KW-0902">Two-component regulatory system</keyword>
<dbReference type="PANTHER" id="PTHR24421:SF10">
    <property type="entry name" value="NITRATE_NITRITE SENSOR PROTEIN NARQ"/>
    <property type="match status" value="1"/>
</dbReference>
<keyword evidence="7" id="KW-0067">ATP-binding</keyword>
<dbReference type="PANTHER" id="PTHR24421">
    <property type="entry name" value="NITRATE/NITRITE SENSOR PROTEIN NARX-RELATED"/>
    <property type="match status" value="1"/>
</dbReference>
<dbReference type="RefSeq" id="WP_301140587.1">
    <property type="nucleotide sequence ID" value="NZ_JAUHQA010000001.1"/>
</dbReference>
<dbReference type="Gene3D" id="1.20.5.1930">
    <property type="match status" value="1"/>
</dbReference>
<organism evidence="12 13">
    <name type="scientific">Demequina muriae</name>
    <dbReference type="NCBI Taxonomy" id="3051664"/>
    <lineage>
        <taxon>Bacteria</taxon>
        <taxon>Bacillati</taxon>
        <taxon>Actinomycetota</taxon>
        <taxon>Actinomycetes</taxon>
        <taxon>Micrococcales</taxon>
        <taxon>Demequinaceae</taxon>
        <taxon>Demequina</taxon>
    </lineage>
</organism>
<feature type="transmembrane region" description="Helical" evidence="9">
    <location>
        <begin position="82"/>
        <end position="108"/>
    </location>
</feature>
<proteinExistence type="predicted"/>
<feature type="domain" description="Histidine kinase/HSP90-like ATPase" evidence="10">
    <location>
        <begin position="329"/>
        <end position="431"/>
    </location>
</feature>
<evidence type="ECO:0000313" key="12">
    <source>
        <dbReference type="EMBL" id="MDN4479448.1"/>
    </source>
</evidence>
<reference evidence="12" key="1">
    <citation type="submission" date="2023-06" db="EMBL/GenBank/DDBJ databases">
        <title>Egi l300058.</title>
        <authorList>
            <person name="Gao L."/>
            <person name="Fang B.-Z."/>
            <person name="Li W.-J."/>
        </authorList>
    </citation>
    <scope>NUCLEOTIDE SEQUENCE</scope>
    <source>
        <strain evidence="12">EGI L300058</strain>
    </source>
</reference>
<keyword evidence="6 12" id="KW-0418">Kinase</keyword>
<dbReference type="Proteomes" id="UP001172708">
    <property type="component" value="Unassembled WGS sequence"/>
</dbReference>
<keyword evidence="9" id="KW-0472">Membrane</keyword>
<feature type="transmembrane region" description="Helical" evidence="9">
    <location>
        <begin position="12"/>
        <end position="30"/>
    </location>
</feature>
<evidence type="ECO:0000256" key="7">
    <source>
        <dbReference type="ARBA" id="ARBA00022840"/>
    </source>
</evidence>
<evidence type="ECO:0000256" key="3">
    <source>
        <dbReference type="ARBA" id="ARBA00022553"/>
    </source>
</evidence>
<dbReference type="Pfam" id="PF07730">
    <property type="entry name" value="HisKA_3"/>
    <property type="match status" value="1"/>
</dbReference>
<keyword evidence="3" id="KW-0597">Phosphoprotein</keyword>
<keyword evidence="4" id="KW-0808">Transferase</keyword>
<dbReference type="GO" id="GO:0016301">
    <property type="term" value="F:kinase activity"/>
    <property type="evidence" value="ECO:0007669"/>
    <property type="project" value="UniProtKB-KW"/>
</dbReference>
<evidence type="ECO:0000256" key="5">
    <source>
        <dbReference type="ARBA" id="ARBA00022741"/>
    </source>
</evidence>
<dbReference type="EC" id="2.7.13.3" evidence="2"/>
<evidence type="ECO:0000313" key="13">
    <source>
        <dbReference type="Proteomes" id="UP001172708"/>
    </source>
</evidence>
<evidence type="ECO:0000256" key="1">
    <source>
        <dbReference type="ARBA" id="ARBA00000085"/>
    </source>
</evidence>
<feature type="transmembrane region" description="Helical" evidence="9">
    <location>
        <begin position="50"/>
        <end position="70"/>
    </location>
</feature>
<evidence type="ECO:0000256" key="9">
    <source>
        <dbReference type="SAM" id="Phobius"/>
    </source>
</evidence>
<keyword evidence="5" id="KW-0547">Nucleotide-binding</keyword>
<sequence>MPSTPRAPERGDLILSVVVTAIALAMLALLPAISSVDPDVTVEMPGPSDWQWWVVAAAVLAQGARLAWISTAPRHVLVAMPALALLVSLVPLGEASGIPLVAVIAAAYVATRKRASAASWTPWIIATVLTAGAGVISNLRLDDGLMVPVAAAVGQAVVVVGVPTAIAAAASARHAMATSREREALARAGELEARMDAALAAERTAIARELHDIAAHHLSGIALMSSAISQQIDMDPATAKAGLADVRAQTRSLLDELRGLVALLRSDDGVSVDGASVDGAPVDVQSLAGLETLIPAARARGLDVTLAIPDGASMRDLSRGIGPLGQFAAYRTVQEALANAARHAPGGRCTVELRDSGDDHAGDSDHAADSLEILVSNGPGTADAAVPAGAHHQGGFGLRGMEERAALTRSSLTYGPTDDGGWRVLLWVPREAGHDGDPITTSTPPDGAQP</sequence>
<keyword evidence="13" id="KW-1185">Reference proteome</keyword>
<dbReference type="SUPFAM" id="SSF55874">
    <property type="entry name" value="ATPase domain of HSP90 chaperone/DNA topoisomerase II/histidine kinase"/>
    <property type="match status" value="1"/>
</dbReference>
<dbReference type="InterPro" id="IPR003594">
    <property type="entry name" value="HATPase_dom"/>
</dbReference>
<dbReference type="Gene3D" id="3.30.565.10">
    <property type="entry name" value="Histidine kinase-like ATPase, C-terminal domain"/>
    <property type="match status" value="1"/>
</dbReference>